<keyword evidence="3" id="KW-1185">Reference proteome</keyword>
<feature type="non-terminal residue" evidence="2">
    <location>
        <position position="319"/>
    </location>
</feature>
<reference evidence="2 3" key="1">
    <citation type="journal article" date="2012" name="Genome Biol.">
        <title>Genome and low-iron response of an oceanic diatom adapted to chronic iron limitation.</title>
        <authorList>
            <person name="Lommer M."/>
            <person name="Specht M."/>
            <person name="Roy A.S."/>
            <person name="Kraemer L."/>
            <person name="Andreson R."/>
            <person name="Gutowska M.A."/>
            <person name="Wolf J."/>
            <person name="Bergner S.V."/>
            <person name="Schilhabel M.B."/>
            <person name="Klostermeier U.C."/>
            <person name="Beiko R.G."/>
            <person name="Rosenstiel P."/>
            <person name="Hippler M."/>
            <person name="Laroche J."/>
        </authorList>
    </citation>
    <scope>NUCLEOTIDE SEQUENCE [LARGE SCALE GENOMIC DNA]</scope>
    <source>
        <strain evidence="2 3">CCMP1005</strain>
    </source>
</reference>
<evidence type="ECO:0000313" key="3">
    <source>
        <dbReference type="Proteomes" id="UP000266841"/>
    </source>
</evidence>
<dbReference type="AlphaFoldDB" id="K0RYY7"/>
<organism evidence="2 3">
    <name type="scientific">Thalassiosira oceanica</name>
    <name type="common">Marine diatom</name>
    <dbReference type="NCBI Taxonomy" id="159749"/>
    <lineage>
        <taxon>Eukaryota</taxon>
        <taxon>Sar</taxon>
        <taxon>Stramenopiles</taxon>
        <taxon>Ochrophyta</taxon>
        <taxon>Bacillariophyta</taxon>
        <taxon>Coscinodiscophyceae</taxon>
        <taxon>Thalassiosirophycidae</taxon>
        <taxon>Thalassiosirales</taxon>
        <taxon>Thalassiosiraceae</taxon>
        <taxon>Thalassiosira</taxon>
    </lineage>
</organism>
<evidence type="ECO:0000256" key="1">
    <source>
        <dbReference type="SAM" id="MobiDB-lite"/>
    </source>
</evidence>
<dbReference type="EMBL" id="AGNL01027488">
    <property type="protein sequence ID" value="EJK57649.1"/>
    <property type="molecule type" value="Genomic_DNA"/>
</dbReference>
<protein>
    <submittedName>
        <fullName evidence="2">Uncharacterized protein</fullName>
    </submittedName>
</protein>
<sequence>MQCCTKDLKTLAPTVGIRGLGPYVSRRRRWIPSISSCTRNNFGHESVVFSYGRWHSQPGKKPRQPDSLNSGGSGHGLRIFRATLHRGEKDRESRLAHQADTHHPVDLVDGKVGKAWLSDSSWRPPPAWHERLDITNAIMWLRLQSGPINVASEAGRGLALSPTFTVFTFFVMVKLVIKLDIQANYLRYLLALRAVRQASLSTRARGGRRIAFGLLCLTRYSWEFMSRKTRARLSAGVIASNALTKRVLRQRINVSDWMKQPIDAAQMKSSDLGHVSADGASNAIGSAAAFELLTRKERKEDLDFDTCYAHQYLALRTST</sequence>
<dbReference type="Proteomes" id="UP000266841">
    <property type="component" value="Unassembled WGS sequence"/>
</dbReference>
<gene>
    <name evidence="2" type="ORF">THAOC_22282</name>
</gene>
<proteinExistence type="predicted"/>
<name>K0RYY7_THAOC</name>
<accession>K0RYY7</accession>
<feature type="region of interest" description="Disordered" evidence="1">
    <location>
        <begin position="53"/>
        <end position="74"/>
    </location>
</feature>
<evidence type="ECO:0000313" key="2">
    <source>
        <dbReference type="EMBL" id="EJK57649.1"/>
    </source>
</evidence>
<comment type="caution">
    <text evidence="2">The sequence shown here is derived from an EMBL/GenBank/DDBJ whole genome shotgun (WGS) entry which is preliminary data.</text>
</comment>